<dbReference type="FunFam" id="3.40.50.300:FF:000640">
    <property type="entry name" value="MoxR family ATPase"/>
    <property type="match status" value="1"/>
</dbReference>
<keyword evidence="1" id="KW-0547">Nucleotide-binding</keyword>
<evidence type="ECO:0000313" key="6">
    <source>
        <dbReference type="EMBL" id="CDK30709.1"/>
    </source>
</evidence>
<dbReference type="InterPro" id="IPR027417">
    <property type="entry name" value="P-loop_NTPase"/>
</dbReference>
<dbReference type="OrthoDB" id="9808397at2"/>
<dbReference type="InterPro" id="IPR050764">
    <property type="entry name" value="CbbQ/NirQ/NorQ/GpvN"/>
</dbReference>
<dbReference type="KEGG" id="dpb:BABL1_gene_306"/>
<dbReference type="AlphaFoldDB" id="V6DGN0"/>
<dbReference type="Pfam" id="PF17863">
    <property type="entry name" value="AAA_lid_2"/>
    <property type="match status" value="1"/>
</dbReference>
<dbReference type="Gene3D" id="3.40.50.300">
    <property type="entry name" value="P-loop containing nucleotide triphosphate hydrolases"/>
    <property type="match status" value="1"/>
</dbReference>
<evidence type="ECO:0000313" key="7">
    <source>
        <dbReference type="Proteomes" id="UP000018769"/>
    </source>
</evidence>
<gene>
    <name evidence="6" type="ORF">BABL1_gene_306</name>
</gene>
<evidence type="ECO:0000259" key="4">
    <source>
        <dbReference type="Pfam" id="PF07726"/>
    </source>
</evidence>
<dbReference type="SUPFAM" id="SSF52540">
    <property type="entry name" value="P-loop containing nucleoside triphosphate hydrolases"/>
    <property type="match status" value="1"/>
</dbReference>
<dbReference type="PANTHER" id="PTHR42759:SF1">
    <property type="entry name" value="MAGNESIUM-CHELATASE SUBUNIT CHLD"/>
    <property type="match status" value="1"/>
</dbReference>
<dbReference type="eggNOG" id="COG0714">
    <property type="taxonomic scope" value="Bacteria"/>
</dbReference>
<dbReference type="HOGENOM" id="CLU_034716_0_1_7"/>
<name>V6DGN0_9BACT</name>
<dbReference type="InterPro" id="IPR041628">
    <property type="entry name" value="ChlI/MoxR_AAA_lid"/>
</dbReference>
<evidence type="ECO:0000259" key="5">
    <source>
        <dbReference type="Pfam" id="PF17863"/>
    </source>
</evidence>
<comment type="similarity">
    <text evidence="3">Belongs to the MoxR family.</text>
</comment>
<keyword evidence="7" id="KW-1185">Reference proteome</keyword>
<dbReference type="PANTHER" id="PTHR42759">
    <property type="entry name" value="MOXR FAMILY PROTEIN"/>
    <property type="match status" value="1"/>
</dbReference>
<dbReference type="RefSeq" id="WP_023792276.1">
    <property type="nucleotide sequence ID" value="NC_023003.1"/>
</dbReference>
<organism evidence="6 7">
    <name type="scientific">Candidatus Babela massiliensis</name>
    <dbReference type="NCBI Taxonomy" id="673862"/>
    <lineage>
        <taxon>Bacteria</taxon>
        <taxon>Candidatus Babelota</taxon>
        <taxon>Candidatus Babeliae</taxon>
        <taxon>Candidatus Babeliales</taxon>
        <taxon>Candidatus Babeliaceae</taxon>
        <taxon>Candidatus Babela</taxon>
    </lineage>
</organism>
<dbReference type="Proteomes" id="UP000018769">
    <property type="component" value="Chromosome I"/>
</dbReference>
<feature type="domain" description="ATPase AAA-3" evidence="4">
    <location>
        <begin position="42"/>
        <end position="172"/>
    </location>
</feature>
<dbReference type="GO" id="GO:0005524">
    <property type="term" value="F:ATP binding"/>
    <property type="evidence" value="ECO:0007669"/>
    <property type="project" value="UniProtKB-KW"/>
</dbReference>
<feature type="domain" description="ChlI/MoxR AAA lid" evidence="5">
    <location>
        <begin position="244"/>
        <end position="313"/>
    </location>
</feature>
<sequence>MLDIISQESNKFQHLLDEVHKTIIGQEQVLTFMILGTLCNGHILLEGVPGVAKTTMIKALTKAMGLTFKRIQFTPDLLPSDLIGTLIYNPKNQEFETKKGPIFANLILADEINRAPAKVQAALLEAMQEQQVTIGSTTYELDKPFIVFATQNPLEQEGTYRLPEAQLDRFMFKLNVDYPTMAEEKTLLTRDQNIETLNKIIEQKDILDLQELIGRIYIDQKIINYITEIIFATRKPEFFKLQDIKKYITYGVSPRATLALAIASKAYAFFKKRHFVTPDDVKTIALPVLRHRLILTYEAEAENINSDQIIRKILATIPVP</sequence>
<dbReference type="STRING" id="673862.BABL1_gene_306"/>
<dbReference type="PATRIC" id="fig|673862.3.peg.597"/>
<evidence type="ECO:0000256" key="2">
    <source>
        <dbReference type="ARBA" id="ARBA00022840"/>
    </source>
</evidence>
<protein>
    <submittedName>
        <fullName evidence="6">MoxR-like ATPase</fullName>
    </submittedName>
</protein>
<dbReference type="EMBL" id="HG793133">
    <property type="protein sequence ID" value="CDK30709.1"/>
    <property type="molecule type" value="Genomic_DNA"/>
</dbReference>
<dbReference type="InterPro" id="IPR011703">
    <property type="entry name" value="ATPase_AAA-3"/>
</dbReference>
<keyword evidence="2" id="KW-0067">ATP-binding</keyword>
<dbReference type="Pfam" id="PF07726">
    <property type="entry name" value="AAA_3"/>
    <property type="match status" value="1"/>
</dbReference>
<dbReference type="GO" id="GO:0016887">
    <property type="term" value="F:ATP hydrolysis activity"/>
    <property type="evidence" value="ECO:0007669"/>
    <property type="project" value="InterPro"/>
</dbReference>
<proteinExistence type="inferred from homology"/>
<evidence type="ECO:0000256" key="3">
    <source>
        <dbReference type="ARBA" id="ARBA00061607"/>
    </source>
</evidence>
<dbReference type="Gene3D" id="1.10.8.80">
    <property type="entry name" value="Magnesium chelatase subunit I, C-Terminal domain"/>
    <property type="match status" value="1"/>
</dbReference>
<dbReference type="PIRSF" id="PIRSF002849">
    <property type="entry name" value="AAA_ATPase_chaperone_MoxR_prd"/>
    <property type="match status" value="1"/>
</dbReference>
<reference evidence="6 7" key="1">
    <citation type="journal article" date="2015" name="Biol. Direct">
        <title>Babela massiliensis, a representative of a widespread bacterial phylum with unusual adaptations to parasitism in amoebae.</title>
        <authorList>
            <person name="Pagnier I."/>
            <person name="Yutin N."/>
            <person name="Croce O."/>
            <person name="Makarova K.S."/>
            <person name="Wolf Y.I."/>
            <person name="Benamar S."/>
            <person name="Raoult D."/>
            <person name="Koonin E.V."/>
            <person name="La Scola B."/>
        </authorList>
    </citation>
    <scope>NUCLEOTIDE SEQUENCE [LARGE SCALE GENOMIC DNA]</scope>
    <source>
        <strain evidence="7">BABL1</strain>
    </source>
</reference>
<evidence type="ECO:0000256" key="1">
    <source>
        <dbReference type="ARBA" id="ARBA00022741"/>
    </source>
</evidence>
<accession>V6DGN0</accession>